<keyword evidence="1" id="KW-0472">Membrane</keyword>
<dbReference type="AlphaFoldDB" id="A0AAD9NCJ8"/>
<gene>
    <name evidence="2" type="ORF">LSH36_56g03047</name>
</gene>
<accession>A0AAD9NCJ8</accession>
<dbReference type="SUPFAM" id="SSF103473">
    <property type="entry name" value="MFS general substrate transporter"/>
    <property type="match status" value="1"/>
</dbReference>
<proteinExistence type="predicted"/>
<reference evidence="2" key="1">
    <citation type="journal article" date="2023" name="Mol. Biol. Evol.">
        <title>Third-Generation Sequencing Reveals the Adaptive Role of the Epigenome in Three Deep-Sea Polychaetes.</title>
        <authorList>
            <person name="Perez M."/>
            <person name="Aroh O."/>
            <person name="Sun Y."/>
            <person name="Lan Y."/>
            <person name="Juniper S.K."/>
            <person name="Young C.R."/>
            <person name="Angers B."/>
            <person name="Qian P.Y."/>
        </authorList>
    </citation>
    <scope>NUCLEOTIDE SEQUENCE</scope>
    <source>
        <strain evidence="2">P08H-3</strain>
    </source>
</reference>
<protein>
    <recommendedName>
        <fullName evidence="4">Major facilitator superfamily (MFS) profile domain-containing protein</fullName>
    </recommendedName>
</protein>
<evidence type="ECO:0000313" key="2">
    <source>
        <dbReference type="EMBL" id="KAK2165010.1"/>
    </source>
</evidence>
<sequence>MRIGAEYIIFSTYYVEYVDYFEVPSATAGYMFTLRAAFVRMDPFHIVWNIMYVLLGIGISMTNVLVRKLFATNRGFGGSCSTLGHSIGHLSAPAVVTYLIQKYGWRSSTLIMAAVSAHIIVFGVLYRAGGGDAA</sequence>
<comment type="caution">
    <text evidence="2">The sequence shown here is derived from an EMBL/GenBank/DDBJ whole genome shotgun (WGS) entry which is preliminary data.</text>
</comment>
<dbReference type="EMBL" id="JAODUP010000056">
    <property type="protein sequence ID" value="KAK2165010.1"/>
    <property type="molecule type" value="Genomic_DNA"/>
</dbReference>
<keyword evidence="1" id="KW-0812">Transmembrane</keyword>
<evidence type="ECO:0000313" key="3">
    <source>
        <dbReference type="Proteomes" id="UP001208570"/>
    </source>
</evidence>
<dbReference type="Proteomes" id="UP001208570">
    <property type="component" value="Unassembled WGS sequence"/>
</dbReference>
<dbReference type="InterPro" id="IPR036259">
    <property type="entry name" value="MFS_trans_sf"/>
</dbReference>
<evidence type="ECO:0000256" key="1">
    <source>
        <dbReference type="SAM" id="Phobius"/>
    </source>
</evidence>
<feature type="transmembrane region" description="Helical" evidence="1">
    <location>
        <begin position="110"/>
        <end position="129"/>
    </location>
</feature>
<name>A0AAD9NCJ8_9ANNE</name>
<feature type="transmembrane region" description="Helical" evidence="1">
    <location>
        <begin position="46"/>
        <end position="66"/>
    </location>
</feature>
<dbReference type="Gene3D" id="1.20.1250.20">
    <property type="entry name" value="MFS general substrate transporter like domains"/>
    <property type="match status" value="1"/>
</dbReference>
<evidence type="ECO:0008006" key="4">
    <source>
        <dbReference type="Google" id="ProtNLM"/>
    </source>
</evidence>
<keyword evidence="1" id="KW-1133">Transmembrane helix</keyword>
<organism evidence="2 3">
    <name type="scientific">Paralvinella palmiformis</name>
    <dbReference type="NCBI Taxonomy" id="53620"/>
    <lineage>
        <taxon>Eukaryota</taxon>
        <taxon>Metazoa</taxon>
        <taxon>Spiralia</taxon>
        <taxon>Lophotrochozoa</taxon>
        <taxon>Annelida</taxon>
        <taxon>Polychaeta</taxon>
        <taxon>Sedentaria</taxon>
        <taxon>Canalipalpata</taxon>
        <taxon>Terebellida</taxon>
        <taxon>Terebelliformia</taxon>
        <taxon>Alvinellidae</taxon>
        <taxon>Paralvinella</taxon>
    </lineage>
</organism>
<keyword evidence="3" id="KW-1185">Reference proteome</keyword>